<evidence type="ECO:0000313" key="3">
    <source>
        <dbReference type="EMBL" id="BCB84464.1"/>
    </source>
</evidence>
<evidence type="ECO:0000256" key="1">
    <source>
        <dbReference type="SAM" id="MobiDB-lite"/>
    </source>
</evidence>
<sequence>MQGTQITTRASFRSQPVASWPTQTRFKPREPVRRTYCRAPAVAAPADDFGQEDNHAARTFTPTLLTVDEACRMLRISRPKLYEYINSRQLRTVRFGSRRLVPLPAIRALVDQLSDREAL</sequence>
<protein>
    <recommendedName>
        <fullName evidence="2">Helix-turn-helix domain-containing protein</fullName>
    </recommendedName>
</protein>
<feature type="domain" description="Helix-turn-helix" evidence="2">
    <location>
        <begin position="64"/>
        <end position="111"/>
    </location>
</feature>
<dbReference type="AlphaFoldDB" id="A0A6F8YE99"/>
<dbReference type="Proteomes" id="UP000503011">
    <property type="component" value="Chromosome"/>
</dbReference>
<dbReference type="KEGG" id="psuu:Psuf_017770"/>
<reference evidence="3 4" key="2">
    <citation type="submission" date="2020-03" db="EMBL/GenBank/DDBJ databases">
        <authorList>
            <person name="Ichikawa N."/>
            <person name="Kimura A."/>
            <person name="Kitahashi Y."/>
            <person name="Uohara A."/>
        </authorList>
    </citation>
    <scope>NUCLEOTIDE SEQUENCE [LARGE SCALE GENOMIC DNA]</scope>
    <source>
        <strain evidence="3 4">NBRC 105367</strain>
    </source>
</reference>
<name>A0A6F8YE99_9ACTN</name>
<evidence type="ECO:0000259" key="2">
    <source>
        <dbReference type="Pfam" id="PF12728"/>
    </source>
</evidence>
<evidence type="ECO:0000313" key="4">
    <source>
        <dbReference type="Proteomes" id="UP000503011"/>
    </source>
</evidence>
<dbReference type="InterPro" id="IPR010093">
    <property type="entry name" value="SinI_DNA-bd"/>
</dbReference>
<dbReference type="RefSeq" id="WP_173155639.1">
    <property type="nucleotide sequence ID" value="NZ_AP022871.1"/>
</dbReference>
<keyword evidence="4" id="KW-1185">Reference proteome</keyword>
<reference evidence="3 4" key="1">
    <citation type="submission" date="2020-03" db="EMBL/GenBank/DDBJ databases">
        <title>Whole genome shotgun sequence of Phytohabitans suffuscus NBRC 105367.</title>
        <authorList>
            <person name="Komaki H."/>
            <person name="Tamura T."/>
        </authorList>
    </citation>
    <scope>NUCLEOTIDE SEQUENCE [LARGE SCALE GENOMIC DNA]</scope>
    <source>
        <strain evidence="3 4">NBRC 105367</strain>
    </source>
</reference>
<feature type="region of interest" description="Disordered" evidence="1">
    <location>
        <begin position="1"/>
        <end position="25"/>
    </location>
</feature>
<dbReference type="Pfam" id="PF12728">
    <property type="entry name" value="HTH_17"/>
    <property type="match status" value="1"/>
</dbReference>
<dbReference type="InterPro" id="IPR041657">
    <property type="entry name" value="HTH_17"/>
</dbReference>
<dbReference type="NCBIfam" id="TIGR01764">
    <property type="entry name" value="excise"/>
    <property type="match status" value="1"/>
</dbReference>
<organism evidence="3 4">
    <name type="scientific">Phytohabitans suffuscus</name>
    <dbReference type="NCBI Taxonomy" id="624315"/>
    <lineage>
        <taxon>Bacteria</taxon>
        <taxon>Bacillati</taxon>
        <taxon>Actinomycetota</taxon>
        <taxon>Actinomycetes</taxon>
        <taxon>Micromonosporales</taxon>
        <taxon>Micromonosporaceae</taxon>
    </lineage>
</organism>
<dbReference type="GO" id="GO:0003677">
    <property type="term" value="F:DNA binding"/>
    <property type="evidence" value="ECO:0007669"/>
    <property type="project" value="InterPro"/>
</dbReference>
<dbReference type="EMBL" id="AP022871">
    <property type="protein sequence ID" value="BCB84464.1"/>
    <property type="molecule type" value="Genomic_DNA"/>
</dbReference>
<accession>A0A6F8YE99</accession>
<proteinExistence type="predicted"/>
<gene>
    <name evidence="3" type="ORF">Psuf_017770</name>
</gene>